<dbReference type="InterPro" id="IPR010140">
    <property type="entry name" value="Histidinol_P_phosphatase_HisJ"/>
</dbReference>
<comment type="caution">
    <text evidence="10">The sequence shown here is derived from an EMBL/GenBank/DDBJ whole genome shotgun (WGS) entry which is preliminary data.</text>
</comment>
<evidence type="ECO:0000256" key="6">
    <source>
        <dbReference type="ARBA" id="ARBA00023102"/>
    </source>
</evidence>
<dbReference type="RefSeq" id="WP_089938083.1">
    <property type="nucleotide sequence ID" value="NZ_CAKOEX010000002.1"/>
</dbReference>
<accession>A0A2U1DCQ9</accession>
<dbReference type="EC" id="3.1.3.15" evidence="3 8"/>
<feature type="domain" description="PHP" evidence="9">
    <location>
        <begin position="5"/>
        <end position="223"/>
    </location>
</feature>
<evidence type="ECO:0000256" key="7">
    <source>
        <dbReference type="ARBA" id="ARBA00049158"/>
    </source>
</evidence>
<evidence type="ECO:0000256" key="1">
    <source>
        <dbReference type="ARBA" id="ARBA00004970"/>
    </source>
</evidence>
<organism evidence="10 11">
    <name type="scientific">Convivina intestini</name>
    <dbReference type="NCBI Taxonomy" id="1505726"/>
    <lineage>
        <taxon>Bacteria</taxon>
        <taxon>Bacillati</taxon>
        <taxon>Bacillota</taxon>
        <taxon>Bacilli</taxon>
        <taxon>Lactobacillales</taxon>
        <taxon>Lactobacillaceae</taxon>
        <taxon>Convivina</taxon>
    </lineage>
</organism>
<comment type="pathway">
    <text evidence="1 8">Amino-acid biosynthesis; L-histidine biosynthesis; L-histidine from 5-phospho-alpha-D-ribose 1-diphosphate: step 8/9.</text>
</comment>
<evidence type="ECO:0000256" key="5">
    <source>
        <dbReference type="ARBA" id="ARBA00022801"/>
    </source>
</evidence>
<dbReference type="Gene3D" id="3.20.20.140">
    <property type="entry name" value="Metal-dependent hydrolases"/>
    <property type="match status" value="1"/>
</dbReference>
<keyword evidence="5 8" id="KW-0378">Hydrolase</keyword>
<dbReference type="SUPFAM" id="SSF89550">
    <property type="entry name" value="PHP domain-like"/>
    <property type="match status" value="1"/>
</dbReference>
<keyword evidence="6 8" id="KW-0368">Histidine biosynthesis</keyword>
<evidence type="ECO:0000256" key="3">
    <source>
        <dbReference type="ARBA" id="ARBA00013085"/>
    </source>
</evidence>
<gene>
    <name evidence="10" type="ORF">C7384_102182</name>
</gene>
<proteinExistence type="inferred from homology"/>
<dbReference type="NCBIfam" id="TIGR01856">
    <property type="entry name" value="hisJ_fam"/>
    <property type="match status" value="1"/>
</dbReference>
<dbReference type="CDD" id="cd12110">
    <property type="entry name" value="PHP_HisPPase_Hisj_like"/>
    <property type="match status" value="1"/>
</dbReference>
<dbReference type="EMBL" id="QEKT01000002">
    <property type="protein sequence ID" value="PVY85362.1"/>
    <property type="molecule type" value="Genomic_DNA"/>
</dbReference>
<dbReference type="Pfam" id="PF02811">
    <property type="entry name" value="PHP"/>
    <property type="match status" value="1"/>
</dbReference>
<dbReference type="AlphaFoldDB" id="A0A2U1DCQ9"/>
<dbReference type="GO" id="GO:0005737">
    <property type="term" value="C:cytoplasm"/>
    <property type="evidence" value="ECO:0007669"/>
    <property type="project" value="TreeGrafter"/>
</dbReference>
<keyword evidence="4 8" id="KW-0028">Amino-acid biosynthesis</keyword>
<dbReference type="GO" id="GO:0004401">
    <property type="term" value="F:histidinol-phosphatase activity"/>
    <property type="evidence" value="ECO:0007669"/>
    <property type="project" value="UniProtKB-UniRule"/>
</dbReference>
<dbReference type="NCBIfam" id="NF005996">
    <property type="entry name" value="PRK08123.1"/>
    <property type="match status" value="1"/>
</dbReference>
<evidence type="ECO:0000256" key="4">
    <source>
        <dbReference type="ARBA" id="ARBA00022605"/>
    </source>
</evidence>
<evidence type="ECO:0000256" key="2">
    <source>
        <dbReference type="ARBA" id="ARBA00009152"/>
    </source>
</evidence>
<dbReference type="OrthoDB" id="9775255at2"/>
<dbReference type="PANTHER" id="PTHR21039:SF0">
    <property type="entry name" value="HISTIDINOL-PHOSPHATASE"/>
    <property type="match status" value="1"/>
</dbReference>
<name>A0A2U1DCQ9_9LACO</name>
<dbReference type="InterPro" id="IPR016195">
    <property type="entry name" value="Pol/histidinol_Pase-like"/>
</dbReference>
<evidence type="ECO:0000256" key="8">
    <source>
        <dbReference type="RuleBase" id="RU366003"/>
    </source>
</evidence>
<protein>
    <recommendedName>
        <fullName evidence="3 8">Histidinol-phosphatase</fullName>
        <shortName evidence="8">HolPase</shortName>
        <ecNumber evidence="3 8">3.1.3.15</ecNumber>
    </recommendedName>
</protein>
<sequence length="284" mass="32399">MLKKDGHTHTRYSHHGSQEALSDYLDKAIALGFDEYVVTEHAPLPTRFLSAFNQPIAARYNSALTKAELPIYKKLVDDAQQQYAQRLLIKKGFEVDYLPGYEEETLKFLKEQANWLDEVILSVHFLPNQAGDLAALDYDALTFEKYFGLDLVDPQALFQRYFTAVLASIELANQTNMRVRIGHLTLIRIYQKRFKLPPFSADTLVQIEQVLQAIKAGGHQLDYNAAGFRKPDNGESYPTLAIVRRAIQLGIPLVYGSDAHQVSDLGQHYDEMQNNIKKYLDLYE</sequence>
<dbReference type="PANTHER" id="PTHR21039">
    <property type="entry name" value="HISTIDINOL PHOSPHATASE-RELATED"/>
    <property type="match status" value="1"/>
</dbReference>
<dbReference type="Pfam" id="PF13263">
    <property type="entry name" value="PHP_C"/>
    <property type="match status" value="1"/>
</dbReference>
<dbReference type="Proteomes" id="UP000245433">
    <property type="component" value="Unassembled WGS sequence"/>
</dbReference>
<comment type="catalytic activity">
    <reaction evidence="7 8">
        <text>L-histidinol phosphate + H2O = L-histidinol + phosphate</text>
        <dbReference type="Rhea" id="RHEA:14465"/>
        <dbReference type="ChEBI" id="CHEBI:15377"/>
        <dbReference type="ChEBI" id="CHEBI:43474"/>
        <dbReference type="ChEBI" id="CHEBI:57699"/>
        <dbReference type="ChEBI" id="CHEBI:57980"/>
        <dbReference type="EC" id="3.1.3.15"/>
    </reaction>
</comment>
<dbReference type="UniPathway" id="UPA00031">
    <property type="reaction ID" value="UER00013"/>
</dbReference>
<keyword evidence="11" id="KW-1185">Reference proteome</keyword>
<evidence type="ECO:0000313" key="10">
    <source>
        <dbReference type="EMBL" id="PVY85362.1"/>
    </source>
</evidence>
<evidence type="ECO:0000313" key="11">
    <source>
        <dbReference type="Proteomes" id="UP000245433"/>
    </source>
</evidence>
<reference evidence="10 11" key="1">
    <citation type="submission" date="2018-04" db="EMBL/GenBank/DDBJ databases">
        <title>Genomic Encyclopedia of Type Strains, Phase IV (KMG-IV): sequencing the most valuable type-strain genomes for metagenomic binning, comparative biology and taxonomic classification.</title>
        <authorList>
            <person name="Goeker M."/>
        </authorList>
    </citation>
    <scope>NUCLEOTIDE SEQUENCE [LARGE SCALE GENOMIC DNA]</scope>
    <source>
        <strain evidence="10 11">DSM 28795</strain>
    </source>
</reference>
<evidence type="ECO:0000259" key="9">
    <source>
        <dbReference type="Pfam" id="PF02811"/>
    </source>
</evidence>
<dbReference type="GO" id="GO:0000105">
    <property type="term" value="P:L-histidine biosynthetic process"/>
    <property type="evidence" value="ECO:0007669"/>
    <property type="project" value="UniProtKB-UniRule"/>
</dbReference>
<dbReference type="InterPro" id="IPR004013">
    <property type="entry name" value="PHP_dom"/>
</dbReference>
<comment type="similarity">
    <text evidence="2 8">Belongs to the PHP hydrolase family. HisK subfamily.</text>
</comment>